<evidence type="ECO:0000313" key="2">
    <source>
        <dbReference type="Proteomes" id="UP001161389"/>
    </source>
</evidence>
<sequence length="326" mass="36509">MSIEQLTQEPALFDFYQAVYLVERQLSPEDKEWLGVGMDSFPSKEVVRFKSAQHLGFPGMPISKAEISGQEENLTSVNMHVSFMGLTGPSGILPRHYSELLLRCIKNRDTAMRDFFDLFNHRLISLNYRAWKKYRMATHYEQGGSSLSDAYSKVLVALTGGENTLHIHYGGLFNKSNRSAEGLRCMLKDLLGCSVEIQELQGKWISLSEKDQTKLSSCENPEGQFSRLGCEATLGGKVWDISSAIEVVITPHTSAQIKNLRPGTKLHQGIKDLITNYVDSGIQVKLKLQTKLKDLPRSELGCGNVSLGQSARLSHRPDQNQQFITI</sequence>
<keyword evidence="2" id="KW-1185">Reference proteome</keyword>
<dbReference type="PANTHER" id="PTHR35564:SF4">
    <property type="entry name" value="CYTOPLASMIC PROTEIN"/>
    <property type="match status" value="1"/>
</dbReference>
<dbReference type="Proteomes" id="UP001161389">
    <property type="component" value="Unassembled WGS sequence"/>
</dbReference>
<protein>
    <submittedName>
        <fullName evidence="1">Type VI secretion protein</fullName>
    </submittedName>
</protein>
<dbReference type="PANTHER" id="PTHR35564">
    <property type="match status" value="1"/>
</dbReference>
<evidence type="ECO:0000313" key="1">
    <source>
        <dbReference type="EMBL" id="GLQ31857.1"/>
    </source>
</evidence>
<reference evidence="1" key="2">
    <citation type="submission" date="2023-01" db="EMBL/GenBank/DDBJ databases">
        <title>Draft genome sequence of Litoribrevibacter albus strain NBRC 110071.</title>
        <authorList>
            <person name="Sun Q."/>
            <person name="Mori K."/>
        </authorList>
    </citation>
    <scope>NUCLEOTIDE SEQUENCE</scope>
    <source>
        <strain evidence="1">NBRC 110071</strain>
    </source>
</reference>
<accession>A0AA37W6B2</accession>
<dbReference type="InterPro" id="IPR010732">
    <property type="entry name" value="T6SS_TssG-like"/>
</dbReference>
<dbReference type="AlphaFoldDB" id="A0AA37W6B2"/>
<proteinExistence type="predicted"/>
<dbReference type="RefSeq" id="WP_284381615.1">
    <property type="nucleotide sequence ID" value="NZ_BSNM01000014.1"/>
</dbReference>
<dbReference type="NCBIfam" id="TIGR03347">
    <property type="entry name" value="VI_chp_1"/>
    <property type="match status" value="1"/>
</dbReference>
<dbReference type="Pfam" id="PF06996">
    <property type="entry name" value="T6SS_TssG"/>
    <property type="match status" value="1"/>
</dbReference>
<name>A0AA37W6B2_9GAMM</name>
<reference evidence="1" key="1">
    <citation type="journal article" date="2014" name="Int. J. Syst. Evol. Microbiol.">
        <title>Complete genome sequence of Corynebacterium casei LMG S-19264T (=DSM 44701T), isolated from a smear-ripened cheese.</title>
        <authorList>
            <consortium name="US DOE Joint Genome Institute (JGI-PGF)"/>
            <person name="Walter F."/>
            <person name="Albersmeier A."/>
            <person name="Kalinowski J."/>
            <person name="Ruckert C."/>
        </authorList>
    </citation>
    <scope>NUCLEOTIDE SEQUENCE</scope>
    <source>
        <strain evidence="1">NBRC 110071</strain>
    </source>
</reference>
<organism evidence="1 2">
    <name type="scientific">Litoribrevibacter albus</name>
    <dbReference type="NCBI Taxonomy" id="1473156"/>
    <lineage>
        <taxon>Bacteria</taxon>
        <taxon>Pseudomonadati</taxon>
        <taxon>Pseudomonadota</taxon>
        <taxon>Gammaproteobacteria</taxon>
        <taxon>Oceanospirillales</taxon>
        <taxon>Oceanospirillaceae</taxon>
        <taxon>Litoribrevibacter</taxon>
    </lineage>
</organism>
<comment type="caution">
    <text evidence="1">The sequence shown here is derived from an EMBL/GenBank/DDBJ whole genome shotgun (WGS) entry which is preliminary data.</text>
</comment>
<dbReference type="EMBL" id="BSNM01000014">
    <property type="protein sequence ID" value="GLQ31857.1"/>
    <property type="molecule type" value="Genomic_DNA"/>
</dbReference>
<gene>
    <name evidence="1" type="ORF">GCM10007876_23360</name>
</gene>